<protein>
    <submittedName>
        <fullName evidence="2">Uncharacterized protein</fullName>
    </submittedName>
</protein>
<gene>
    <name evidence="2" type="ORF">CEXT_120851</name>
</gene>
<feature type="compositionally biased region" description="Basic and acidic residues" evidence="1">
    <location>
        <begin position="78"/>
        <end position="87"/>
    </location>
</feature>
<feature type="region of interest" description="Disordered" evidence="1">
    <location>
        <begin position="1"/>
        <end position="136"/>
    </location>
</feature>
<evidence type="ECO:0000256" key="1">
    <source>
        <dbReference type="SAM" id="MobiDB-lite"/>
    </source>
</evidence>
<name>A0AAV4THU7_CAEEX</name>
<feature type="compositionally biased region" description="Polar residues" evidence="1">
    <location>
        <begin position="22"/>
        <end position="54"/>
    </location>
</feature>
<proteinExistence type="predicted"/>
<dbReference type="AlphaFoldDB" id="A0AAV4THU7"/>
<comment type="caution">
    <text evidence="2">The sequence shown here is derived from an EMBL/GenBank/DDBJ whole genome shotgun (WGS) entry which is preliminary data.</text>
</comment>
<dbReference type="Proteomes" id="UP001054945">
    <property type="component" value="Unassembled WGS sequence"/>
</dbReference>
<accession>A0AAV4THU7</accession>
<feature type="compositionally biased region" description="Low complexity" evidence="1">
    <location>
        <begin position="95"/>
        <end position="104"/>
    </location>
</feature>
<evidence type="ECO:0000313" key="3">
    <source>
        <dbReference type="Proteomes" id="UP001054945"/>
    </source>
</evidence>
<reference evidence="2 3" key="1">
    <citation type="submission" date="2021-06" db="EMBL/GenBank/DDBJ databases">
        <title>Caerostris extrusa draft genome.</title>
        <authorList>
            <person name="Kono N."/>
            <person name="Arakawa K."/>
        </authorList>
    </citation>
    <scope>NUCLEOTIDE SEQUENCE [LARGE SCALE GENOMIC DNA]</scope>
</reference>
<feature type="compositionally biased region" description="Low complexity" evidence="1">
    <location>
        <begin position="8"/>
        <end position="19"/>
    </location>
</feature>
<keyword evidence="3" id="KW-1185">Reference proteome</keyword>
<evidence type="ECO:0000313" key="2">
    <source>
        <dbReference type="EMBL" id="GIY46208.1"/>
    </source>
</evidence>
<feature type="compositionally biased region" description="Basic residues" evidence="1">
    <location>
        <begin position="55"/>
        <end position="65"/>
    </location>
</feature>
<dbReference type="EMBL" id="BPLR01011387">
    <property type="protein sequence ID" value="GIY46208.1"/>
    <property type="molecule type" value="Genomic_DNA"/>
</dbReference>
<organism evidence="2 3">
    <name type="scientific">Caerostris extrusa</name>
    <name type="common">Bark spider</name>
    <name type="synonym">Caerostris bankana</name>
    <dbReference type="NCBI Taxonomy" id="172846"/>
    <lineage>
        <taxon>Eukaryota</taxon>
        <taxon>Metazoa</taxon>
        <taxon>Ecdysozoa</taxon>
        <taxon>Arthropoda</taxon>
        <taxon>Chelicerata</taxon>
        <taxon>Arachnida</taxon>
        <taxon>Araneae</taxon>
        <taxon>Araneomorphae</taxon>
        <taxon>Entelegynae</taxon>
        <taxon>Araneoidea</taxon>
        <taxon>Araneidae</taxon>
        <taxon>Caerostris</taxon>
    </lineage>
</organism>
<sequence>MSHFSTQPLSYDSPYLLPPFKSESQLPESWHTSVNNPTPVSTTSPERSPGPSTRNCRRPLCRRLPRSPLGGELEEEVAQGRRVEEQLQARSTPREAAAPGGPEECQGEAEGAGGQHGLSRLRKSVPSENKNKRLSKVMPFHAMSMSMSIQYVDEHEHEYIAEDFRCA</sequence>